<organism evidence="2 3">
    <name type="scientific">Porphyra umbilicalis</name>
    <name type="common">Purple laver</name>
    <name type="synonym">Red alga</name>
    <dbReference type="NCBI Taxonomy" id="2786"/>
    <lineage>
        <taxon>Eukaryota</taxon>
        <taxon>Rhodophyta</taxon>
        <taxon>Bangiophyceae</taxon>
        <taxon>Bangiales</taxon>
        <taxon>Bangiaceae</taxon>
        <taxon>Porphyra</taxon>
    </lineage>
</organism>
<feature type="region of interest" description="Disordered" evidence="1">
    <location>
        <begin position="147"/>
        <end position="175"/>
    </location>
</feature>
<feature type="region of interest" description="Disordered" evidence="1">
    <location>
        <begin position="78"/>
        <end position="115"/>
    </location>
</feature>
<dbReference type="AlphaFoldDB" id="A0A1X6NL21"/>
<feature type="region of interest" description="Disordered" evidence="1">
    <location>
        <begin position="26"/>
        <end position="58"/>
    </location>
</feature>
<protein>
    <submittedName>
        <fullName evidence="2">Uncharacterized protein</fullName>
    </submittedName>
</protein>
<dbReference type="EMBL" id="KV919608">
    <property type="protein sequence ID" value="OSX69339.1"/>
    <property type="molecule type" value="Genomic_DNA"/>
</dbReference>
<dbReference type="Proteomes" id="UP000218209">
    <property type="component" value="Unassembled WGS sequence"/>
</dbReference>
<evidence type="ECO:0000256" key="1">
    <source>
        <dbReference type="SAM" id="MobiDB-lite"/>
    </source>
</evidence>
<gene>
    <name evidence="2" type="ORF">BU14_1607s0002</name>
</gene>
<sequence length="175" mass="18263">MCKRFFSSWRPPLRTRTLSVLLPRLPPSTLRAPRVPRAAQPPDADSGGAPPWPPFPPRVHGSSRFSWCNGDVRSTAAGAAPLSTKGTADAHVAGAPRPPLSQPPPPSGATVAPARAATAAAPARLVTRAQCRVPAAVKRASWTLANHAARPPGADCMSHWPATRTSRPSSTADAV</sequence>
<feature type="compositionally biased region" description="Low complexity" evidence="1">
    <location>
        <begin position="31"/>
        <end position="44"/>
    </location>
</feature>
<keyword evidence="3" id="KW-1185">Reference proteome</keyword>
<feature type="compositionally biased region" description="Pro residues" evidence="1">
    <location>
        <begin position="96"/>
        <end position="107"/>
    </location>
</feature>
<evidence type="ECO:0000313" key="3">
    <source>
        <dbReference type="Proteomes" id="UP000218209"/>
    </source>
</evidence>
<proteinExistence type="predicted"/>
<accession>A0A1X6NL21</accession>
<evidence type="ECO:0000313" key="2">
    <source>
        <dbReference type="EMBL" id="OSX69339.1"/>
    </source>
</evidence>
<feature type="compositionally biased region" description="Polar residues" evidence="1">
    <location>
        <begin position="163"/>
        <end position="175"/>
    </location>
</feature>
<reference evidence="2 3" key="1">
    <citation type="submission" date="2017-03" db="EMBL/GenBank/DDBJ databases">
        <title>WGS assembly of Porphyra umbilicalis.</title>
        <authorList>
            <person name="Brawley S.H."/>
            <person name="Blouin N.A."/>
            <person name="Ficko-Blean E."/>
            <person name="Wheeler G.L."/>
            <person name="Lohr M."/>
            <person name="Goodson H.V."/>
            <person name="Jenkins J.W."/>
            <person name="Blaby-Haas C.E."/>
            <person name="Helliwell K.E."/>
            <person name="Chan C."/>
            <person name="Marriage T."/>
            <person name="Bhattacharya D."/>
            <person name="Klein A.S."/>
            <person name="Badis Y."/>
            <person name="Brodie J."/>
            <person name="Cao Y."/>
            <person name="Collen J."/>
            <person name="Dittami S.M."/>
            <person name="Gachon C.M."/>
            <person name="Green B.R."/>
            <person name="Karpowicz S."/>
            <person name="Kim J.W."/>
            <person name="Kudahl U."/>
            <person name="Lin S."/>
            <person name="Michel G."/>
            <person name="Mittag M."/>
            <person name="Olson B.J."/>
            <person name="Pangilinan J."/>
            <person name="Peng Y."/>
            <person name="Qiu H."/>
            <person name="Shu S."/>
            <person name="Singer J.T."/>
            <person name="Smith A.G."/>
            <person name="Sprecher B.N."/>
            <person name="Wagner V."/>
            <person name="Wang W."/>
            <person name="Wang Z.-Y."/>
            <person name="Yan J."/>
            <person name="Yarish C."/>
            <person name="Zoeuner-Riek S."/>
            <person name="Zhuang Y."/>
            <person name="Zou Y."/>
            <person name="Lindquist E.A."/>
            <person name="Grimwood J."/>
            <person name="Barry K."/>
            <person name="Rokhsar D.S."/>
            <person name="Schmutz J."/>
            <person name="Stiller J.W."/>
            <person name="Grossman A.R."/>
            <person name="Prochnik S.E."/>
        </authorList>
    </citation>
    <scope>NUCLEOTIDE SEQUENCE [LARGE SCALE GENOMIC DNA]</scope>
    <source>
        <strain evidence="2">4086291</strain>
    </source>
</reference>
<name>A0A1X6NL21_PORUM</name>